<dbReference type="PANTHER" id="PTHR30283">
    <property type="entry name" value="PEROXIDE STRESS RESPONSE PROTEIN YAAA"/>
    <property type="match status" value="1"/>
</dbReference>
<organism evidence="1">
    <name type="scientific">marine metagenome</name>
    <dbReference type="NCBI Taxonomy" id="408172"/>
    <lineage>
        <taxon>unclassified sequences</taxon>
        <taxon>metagenomes</taxon>
        <taxon>ecological metagenomes</taxon>
    </lineage>
</organism>
<dbReference type="GO" id="GO:0005829">
    <property type="term" value="C:cytosol"/>
    <property type="evidence" value="ECO:0007669"/>
    <property type="project" value="TreeGrafter"/>
</dbReference>
<dbReference type="EMBL" id="UINC01003998">
    <property type="protein sequence ID" value="SVA10975.1"/>
    <property type="molecule type" value="Genomic_DNA"/>
</dbReference>
<accession>A0A381T445</accession>
<dbReference type="GO" id="GO:0033194">
    <property type="term" value="P:response to hydroperoxide"/>
    <property type="evidence" value="ECO:0007669"/>
    <property type="project" value="TreeGrafter"/>
</dbReference>
<dbReference type="Pfam" id="PF03883">
    <property type="entry name" value="H2O2_YaaD"/>
    <property type="match status" value="1"/>
</dbReference>
<dbReference type="AlphaFoldDB" id="A0A381T445"/>
<feature type="non-terminal residue" evidence="1">
    <location>
        <position position="1"/>
    </location>
</feature>
<dbReference type="InterPro" id="IPR005583">
    <property type="entry name" value="YaaA"/>
</dbReference>
<gene>
    <name evidence="1" type="ORF">METZ01_LOCUS63829</name>
</gene>
<evidence type="ECO:0000313" key="1">
    <source>
        <dbReference type="EMBL" id="SVA10975.1"/>
    </source>
</evidence>
<reference evidence="1" key="1">
    <citation type="submission" date="2018-05" db="EMBL/GenBank/DDBJ databases">
        <authorList>
            <person name="Lanie J.A."/>
            <person name="Ng W.-L."/>
            <person name="Kazmierczak K.M."/>
            <person name="Andrzejewski T.M."/>
            <person name="Davidsen T.M."/>
            <person name="Wayne K.J."/>
            <person name="Tettelin H."/>
            <person name="Glass J.I."/>
            <person name="Rusch D."/>
            <person name="Podicherti R."/>
            <person name="Tsui H.-C.T."/>
            <person name="Winkler M.E."/>
        </authorList>
    </citation>
    <scope>NUCLEOTIDE SEQUENCE</scope>
</reference>
<name>A0A381T445_9ZZZZ</name>
<sequence>QDKVRILSGLYGVLKPLDLMLPYRLEMGTRLNNKKGKNLYEFWGDSLSVAISQELKEHKDKTVINCASNEYFKSIYNSSLNANIITPEFKEIKNGKTRMISIFAKRARGMMARFIVENRIEAADRILDFNMAGYKYNSSLSEDAKPVFTRVQP</sequence>
<protein>
    <recommendedName>
        <fullName evidence="2">Peroxide stress protein YaaA</fullName>
    </recommendedName>
</protein>
<dbReference type="PANTHER" id="PTHR30283:SF4">
    <property type="entry name" value="PEROXIDE STRESS RESISTANCE PROTEIN YAAA"/>
    <property type="match status" value="1"/>
</dbReference>
<evidence type="ECO:0008006" key="2">
    <source>
        <dbReference type="Google" id="ProtNLM"/>
    </source>
</evidence>
<proteinExistence type="predicted"/>